<reference evidence="2 3" key="1">
    <citation type="submission" date="2018-10" db="EMBL/GenBank/DDBJ databases">
        <title>The genome of Streptomyces dangxiongensis Z022.</title>
        <authorList>
            <person name="Zhang B."/>
        </authorList>
    </citation>
    <scope>NUCLEOTIDE SEQUENCE [LARGE SCALE GENOMIC DNA]</scope>
    <source>
        <strain evidence="2 3">Z022</strain>
    </source>
</reference>
<gene>
    <name evidence="2" type="ORF">D9753_03880</name>
</gene>
<sequence length="94" mass="10254">MTTKLHLACDGRGRPLAILLTPGQRHDSIGAGPLPERIHVPRTGPGRPRHRPDQVIADNEIQQDRHLIRGSGQSGVIPALNKIRLTTGPRLARV</sequence>
<name>A0A3G2J7J0_9ACTN</name>
<evidence type="ECO:0000313" key="2">
    <source>
        <dbReference type="EMBL" id="AYN38216.1"/>
    </source>
</evidence>
<dbReference type="RefSeq" id="WP_121785724.1">
    <property type="nucleotide sequence ID" value="NZ_CP033073.1"/>
</dbReference>
<proteinExistence type="predicted"/>
<dbReference type="Proteomes" id="UP000268329">
    <property type="component" value="Chromosome"/>
</dbReference>
<organism evidence="2 3">
    <name type="scientific">Streptomyces dangxiongensis</name>
    <dbReference type="NCBI Taxonomy" id="1442032"/>
    <lineage>
        <taxon>Bacteria</taxon>
        <taxon>Bacillati</taxon>
        <taxon>Actinomycetota</taxon>
        <taxon>Actinomycetes</taxon>
        <taxon>Kitasatosporales</taxon>
        <taxon>Streptomycetaceae</taxon>
        <taxon>Streptomyces</taxon>
    </lineage>
</organism>
<evidence type="ECO:0000256" key="1">
    <source>
        <dbReference type="SAM" id="MobiDB-lite"/>
    </source>
</evidence>
<dbReference type="EMBL" id="CP033073">
    <property type="protein sequence ID" value="AYN38216.1"/>
    <property type="molecule type" value="Genomic_DNA"/>
</dbReference>
<dbReference type="AlphaFoldDB" id="A0A3G2J7J0"/>
<accession>A0A3G2J7J0</accession>
<feature type="region of interest" description="Disordered" evidence="1">
    <location>
        <begin position="23"/>
        <end position="52"/>
    </location>
</feature>
<evidence type="ECO:0000313" key="3">
    <source>
        <dbReference type="Proteomes" id="UP000268329"/>
    </source>
</evidence>
<keyword evidence="3" id="KW-1185">Reference proteome</keyword>
<protein>
    <submittedName>
        <fullName evidence="2">Uncharacterized protein</fullName>
    </submittedName>
</protein>
<dbReference type="KEGG" id="sdd:D9753_03880"/>
<dbReference type="OrthoDB" id="4546548at2"/>